<evidence type="ECO:0000256" key="4">
    <source>
        <dbReference type="ARBA" id="ARBA00022777"/>
    </source>
</evidence>
<comment type="caution">
    <text evidence="11">The sequence shown here is derived from an EMBL/GenBank/DDBJ whole genome shotgun (WGS) entry which is preliminary data.</text>
</comment>
<dbReference type="EC" id="2.7.1.81" evidence="7"/>
<dbReference type="Proteomes" id="UP001501586">
    <property type="component" value="Unassembled WGS sequence"/>
</dbReference>
<feature type="compositionally biased region" description="Gly residues" evidence="9">
    <location>
        <begin position="304"/>
        <end position="319"/>
    </location>
</feature>
<dbReference type="EMBL" id="BAABAZ010000004">
    <property type="protein sequence ID" value="GAA4283633.1"/>
    <property type="molecule type" value="Genomic_DNA"/>
</dbReference>
<proteinExistence type="predicted"/>
<dbReference type="Gene3D" id="3.90.1200.10">
    <property type="match status" value="1"/>
</dbReference>
<sequence length="391" mass="40319">MTRPLRSLAPDEIVELCARHFGLAVEFDSFLPGEVAINVLLHHDGSAYVLKVEYPSRTTTARHFDWVCRVQATARAAGLPVAAQLPSATPYADAESGESSGALALAPIGKDSAMVRLHEFVPGRVAAGVEPPADYPAQVGRLAAGLVSALARVPAEPEPILHAWAFETTGANVIFACDRIAALESAGQVPVEYGARLSGDLALARAHAQTFETEIRPQLTGLPHQVVHQDLNDFNILIADGAIAGVIDFNDARTAPRVAEPAVAAAYAMLSSQDPLAAIRETCTGYAEAADASGAEGAEPAAGAEGGGPAAGAEGGGPAAGATAALSAGELALVEQAAITRLCLAACTWTTRALTAPPDSFAAAFGRSRMKRAWPVIRAVLDDPAGSRRIS</sequence>
<accession>A0ABP8EI46</accession>
<evidence type="ECO:0000256" key="3">
    <source>
        <dbReference type="ARBA" id="ARBA00022679"/>
    </source>
</evidence>
<evidence type="ECO:0000256" key="7">
    <source>
        <dbReference type="ARBA" id="ARBA00038873"/>
    </source>
</evidence>
<dbReference type="RefSeq" id="WP_236863713.1">
    <property type="nucleotide sequence ID" value="NZ_BAABAZ010000004.1"/>
</dbReference>
<keyword evidence="2" id="KW-0963">Cytoplasm</keyword>
<evidence type="ECO:0000256" key="1">
    <source>
        <dbReference type="ARBA" id="ARBA00004496"/>
    </source>
</evidence>
<evidence type="ECO:0000256" key="9">
    <source>
        <dbReference type="SAM" id="MobiDB-lite"/>
    </source>
</evidence>
<feature type="region of interest" description="Disordered" evidence="9">
    <location>
        <begin position="296"/>
        <end position="319"/>
    </location>
</feature>
<feature type="domain" description="Aminoglycoside phosphotransferase" evidence="10">
    <location>
        <begin position="38"/>
        <end position="279"/>
    </location>
</feature>
<dbReference type="PANTHER" id="PTHR21064">
    <property type="entry name" value="AMINOGLYCOSIDE PHOSPHOTRANSFERASE DOMAIN-CONTAINING PROTEIN-RELATED"/>
    <property type="match status" value="1"/>
</dbReference>
<comment type="subcellular location">
    <subcellularLocation>
        <location evidence="1">Cytoplasm</location>
    </subcellularLocation>
</comment>
<comment type="function">
    <text evidence="6">Catalyzes the GTP-dependent phosphorylation of 5-hydroxy-L-lysine.</text>
</comment>
<keyword evidence="3" id="KW-0808">Transferase</keyword>
<dbReference type="Pfam" id="PF01636">
    <property type="entry name" value="APH"/>
    <property type="match status" value="1"/>
</dbReference>
<keyword evidence="4" id="KW-0418">Kinase</keyword>
<name>A0ABP8EI46_9MICO</name>
<dbReference type="InterPro" id="IPR002575">
    <property type="entry name" value="Aminoglycoside_PTrfase"/>
</dbReference>
<evidence type="ECO:0000259" key="10">
    <source>
        <dbReference type="Pfam" id="PF01636"/>
    </source>
</evidence>
<evidence type="ECO:0000256" key="2">
    <source>
        <dbReference type="ARBA" id="ARBA00022490"/>
    </source>
</evidence>
<evidence type="ECO:0000256" key="5">
    <source>
        <dbReference type="ARBA" id="ARBA00036820"/>
    </source>
</evidence>
<keyword evidence="12" id="KW-1185">Reference proteome</keyword>
<evidence type="ECO:0000313" key="12">
    <source>
        <dbReference type="Proteomes" id="UP001501586"/>
    </source>
</evidence>
<dbReference type="SUPFAM" id="SSF56112">
    <property type="entry name" value="Protein kinase-like (PK-like)"/>
    <property type="match status" value="1"/>
</dbReference>
<evidence type="ECO:0000313" key="11">
    <source>
        <dbReference type="EMBL" id="GAA4283633.1"/>
    </source>
</evidence>
<organism evidence="11 12">
    <name type="scientific">Brevibacterium daeguense</name>
    <dbReference type="NCBI Taxonomy" id="909936"/>
    <lineage>
        <taxon>Bacteria</taxon>
        <taxon>Bacillati</taxon>
        <taxon>Actinomycetota</taxon>
        <taxon>Actinomycetes</taxon>
        <taxon>Micrococcales</taxon>
        <taxon>Brevibacteriaceae</taxon>
        <taxon>Brevibacterium</taxon>
    </lineage>
</organism>
<evidence type="ECO:0000256" key="8">
    <source>
        <dbReference type="ARBA" id="ARBA00040505"/>
    </source>
</evidence>
<gene>
    <name evidence="11" type="ORF">GCM10022261_11640</name>
</gene>
<dbReference type="PANTHER" id="PTHR21064:SF1">
    <property type="entry name" value="HYDROXYLYSINE KINASE"/>
    <property type="match status" value="1"/>
</dbReference>
<dbReference type="InterPro" id="IPR011009">
    <property type="entry name" value="Kinase-like_dom_sf"/>
</dbReference>
<comment type="catalytic activity">
    <reaction evidence="5">
        <text>(5R)-5-hydroxy-L-lysine + GTP = (5R)-5-phosphooxy-L-lysine + GDP + H(+)</text>
        <dbReference type="Rhea" id="RHEA:19049"/>
        <dbReference type="ChEBI" id="CHEBI:15378"/>
        <dbReference type="ChEBI" id="CHEBI:37565"/>
        <dbReference type="ChEBI" id="CHEBI:57882"/>
        <dbReference type="ChEBI" id="CHEBI:58189"/>
        <dbReference type="ChEBI" id="CHEBI:58357"/>
        <dbReference type="EC" id="2.7.1.81"/>
    </reaction>
</comment>
<evidence type="ECO:0000256" key="6">
    <source>
        <dbReference type="ARBA" id="ARBA00037368"/>
    </source>
</evidence>
<protein>
    <recommendedName>
        <fullName evidence="8">Hydroxylysine kinase</fullName>
        <ecNumber evidence="7">2.7.1.81</ecNumber>
    </recommendedName>
</protein>
<dbReference type="InterPro" id="IPR050249">
    <property type="entry name" value="Pseudomonas-type_ThrB"/>
</dbReference>
<reference evidence="12" key="1">
    <citation type="journal article" date="2019" name="Int. J. Syst. Evol. Microbiol.">
        <title>The Global Catalogue of Microorganisms (GCM) 10K type strain sequencing project: providing services to taxonomists for standard genome sequencing and annotation.</title>
        <authorList>
            <consortium name="The Broad Institute Genomics Platform"/>
            <consortium name="The Broad Institute Genome Sequencing Center for Infectious Disease"/>
            <person name="Wu L."/>
            <person name="Ma J."/>
        </authorList>
    </citation>
    <scope>NUCLEOTIDE SEQUENCE [LARGE SCALE GENOMIC DNA]</scope>
    <source>
        <strain evidence="12">JCM 17458</strain>
    </source>
</reference>